<comment type="caution">
    <text evidence="2">The sequence shown here is derived from an EMBL/GenBank/DDBJ whole genome shotgun (WGS) entry which is preliminary data.</text>
</comment>
<reference evidence="2" key="1">
    <citation type="submission" date="2016-10" db="EMBL/GenBank/DDBJ databases">
        <title>Sequence of Gallionella enrichment culture.</title>
        <authorList>
            <person name="Poehlein A."/>
            <person name="Muehling M."/>
            <person name="Daniel R."/>
        </authorList>
    </citation>
    <scope>NUCLEOTIDE SEQUENCE</scope>
</reference>
<name>A0A1J5RVT2_9ZZZZ</name>
<dbReference type="PROSITE" id="PS51257">
    <property type="entry name" value="PROKAR_LIPOPROTEIN"/>
    <property type="match status" value="1"/>
</dbReference>
<gene>
    <name evidence="2" type="ORF">GALL_180880</name>
</gene>
<dbReference type="AlphaFoldDB" id="A0A1J5RVT2"/>
<organism evidence="2">
    <name type="scientific">mine drainage metagenome</name>
    <dbReference type="NCBI Taxonomy" id="410659"/>
    <lineage>
        <taxon>unclassified sequences</taxon>
        <taxon>metagenomes</taxon>
        <taxon>ecological metagenomes</taxon>
    </lineage>
</organism>
<accession>A0A1J5RVT2</accession>
<evidence type="ECO:0000256" key="1">
    <source>
        <dbReference type="SAM" id="MobiDB-lite"/>
    </source>
</evidence>
<proteinExistence type="predicted"/>
<feature type="region of interest" description="Disordered" evidence="1">
    <location>
        <begin position="87"/>
        <end position="108"/>
    </location>
</feature>
<feature type="region of interest" description="Disordered" evidence="1">
    <location>
        <begin position="26"/>
        <end position="61"/>
    </location>
</feature>
<sequence length="122" mass="13055">MKPTQTAARSALALLLGLACATARAQLPAPASSSPRSGLPPAARLADTQPKPTFPEPVVRNRVMQDRAVRIREQQVRGATTAIHVQPLHGGPSYNIVPPDVSSSTDPAHMQGRMQWTLGTFR</sequence>
<protein>
    <submittedName>
        <fullName evidence="2">Uncharacterized protein</fullName>
    </submittedName>
</protein>
<evidence type="ECO:0000313" key="2">
    <source>
        <dbReference type="EMBL" id="OIQ99881.1"/>
    </source>
</evidence>
<dbReference type="EMBL" id="MLJW01000101">
    <property type="protein sequence ID" value="OIQ99881.1"/>
    <property type="molecule type" value="Genomic_DNA"/>
</dbReference>